<evidence type="ECO:0000313" key="2">
    <source>
        <dbReference type="EMBL" id="PIO34415.1"/>
    </source>
</evidence>
<organism evidence="2 3">
    <name type="scientific">Aquarana catesbeiana</name>
    <name type="common">American bullfrog</name>
    <name type="synonym">Rana catesbeiana</name>
    <dbReference type="NCBI Taxonomy" id="8400"/>
    <lineage>
        <taxon>Eukaryota</taxon>
        <taxon>Metazoa</taxon>
        <taxon>Chordata</taxon>
        <taxon>Craniata</taxon>
        <taxon>Vertebrata</taxon>
        <taxon>Euteleostomi</taxon>
        <taxon>Amphibia</taxon>
        <taxon>Batrachia</taxon>
        <taxon>Anura</taxon>
        <taxon>Neobatrachia</taxon>
        <taxon>Ranoidea</taxon>
        <taxon>Ranidae</taxon>
        <taxon>Aquarana</taxon>
    </lineage>
</organism>
<feature type="compositionally biased region" description="Polar residues" evidence="1">
    <location>
        <begin position="104"/>
        <end position="120"/>
    </location>
</feature>
<evidence type="ECO:0000256" key="1">
    <source>
        <dbReference type="SAM" id="MobiDB-lite"/>
    </source>
</evidence>
<feature type="region of interest" description="Disordered" evidence="1">
    <location>
        <begin position="82"/>
        <end position="148"/>
    </location>
</feature>
<feature type="compositionally biased region" description="Polar residues" evidence="1">
    <location>
        <begin position="82"/>
        <end position="94"/>
    </location>
</feature>
<feature type="region of interest" description="Disordered" evidence="1">
    <location>
        <begin position="42"/>
        <end position="63"/>
    </location>
</feature>
<gene>
    <name evidence="2" type="ORF">AB205_0011820</name>
</gene>
<proteinExistence type="predicted"/>
<sequence>MVVVIYYFLLRGATEDAGANEKATGTASAYWDCSVTKHSTASEIASQKHEDNSSKTPPKSQCSTLKERNFKPMQESSTFAAQLVGPSTSCMKNQDTAKRKLPMSENNSPPQKKIPISSQAGKPVDKTSPAAVASSQPAPSRPPSSQQVSVEKFSGLRLRYKSGSGIMVLIWFFSTTNLFSLKWRNTTPPYVPTYVFYVTTFRTIGFSDNFVRPCVCKTSLSQHPSEKIHGFCCRNVRSMSDRVYRA</sequence>
<dbReference type="EMBL" id="KV929410">
    <property type="protein sequence ID" value="PIO34415.1"/>
    <property type="molecule type" value="Genomic_DNA"/>
</dbReference>
<feature type="compositionally biased region" description="Polar residues" evidence="1">
    <location>
        <begin position="54"/>
        <end position="63"/>
    </location>
</feature>
<accession>A0A2G9S2W5</accession>
<reference evidence="3" key="1">
    <citation type="journal article" date="2017" name="Nat. Commun.">
        <title>The North American bullfrog draft genome provides insight into hormonal regulation of long noncoding RNA.</title>
        <authorList>
            <person name="Hammond S.A."/>
            <person name="Warren R.L."/>
            <person name="Vandervalk B.P."/>
            <person name="Kucuk E."/>
            <person name="Khan H."/>
            <person name="Gibb E.A."/>
            <person name="Pandoh P."/>
            <person name="Kirk H."/>
            <person name="Zhao Y."/>
            <person name="Jones M."/>
            <person name="Mungall A.J."/>
            <person name="Coope R."/>
            <person name="Pleasance S."/>
            <person name="Moore R.A."/>
            <person name="Holt R.A."/>
            <person name="Round J.M."/>
            <person name="Ohora S."/>
            <person name="Walle B.V."/>
            <person name="Veldhoen N."/>
            <person name="Helbing C.C."/>
            <person name="Birol I."/>
        </authorList>
    </citation>
    <scope>NUCLEOTIDE SEQUENCE [LARGE SCALE GENOMIC DNA]</scope>
</reference>
<dbReference type="Proteomes" id="UP000228934">
    <property type="component" value="Unassembled WGS sequence"/>
</dbReference>
<dbReference type="OrthoDB" id="273123at2759"/>
<feature type="compositionally biased region" description="Low complexity" evidence="1">
    <location>
        <begin position="128"/>
        <end position="148"/>
    </location>
</feature>
<name>A0A2G9S2W5_AQUCT</name>
<protein>
    <submittedName>
        <fullName evidence="2">Uncharacterized protein</fullName>
    </submittedName>
</protein>
<evidence type="ECO:0000313" key="3">
    <source>
        <dbReference type="Proteomes" id="UP000228934"/>
    </source>
</evidence>
<dbReference type="AlphaFoldDB" id="A0A2G9S2W5"/>
<keyword evidence="3" id="KW-1185">Reference proteome</keyword>